<dbReference type="RefSeq" id="WP_036525224.1">
    <property type="nucleotide sequence ID" value="NZ_CP017076.1"/>
</dbReference>
<keyword evidence="2" id="KW-0001">2Fe-2S</keyword>
<dbReference type="AlphaFoldDB" id="A0A031K144"/>
<evidence type="ECO:0000256" key="4">
    <source>
        <dbReference type="ARBA" id="ARBA00023002"/>
    </source>
</evidence>
<dbReference type="GO" id="GO:0051537">
    <property type="term" value="F:2 iron, 2 sulfur cluster binding"/>
    <property type="evidence" value="ECO:0007669"/>
    <property type="project" value="UniProtKB-KW"/>
</dbReference>
<keyword evidence="11" id="KW-1185">Reference proteome</keyword>
<evidence type="ECO:0000313" key="11">
    <source>
        <dbReference type="Proteomes" id="UP000094626"/>
    </source>
</evidence>
<dbReference type="Gene3D" id="3.90.380.10">
    <property type="entry name" value="Naphthalene 1,2-dioxygenase Alpha Subunit, Chain A, domain 1"/>
    <property type="match status" value="1"/>
</dbReference>
<evidence type="ECO:0000256" key="6">
    <source>
        <dbReference type="ARBA" id="ARBA00023014"/>
    </source>
</evidence>
<dbReference type="Pfam" id="PF00848">
    <property type="entry name" value="Ring_hydroxyl_A"/>
    <property type="match status" value="1"/>
</dbReference>
<dbReference type="InterPro" id="IPR017941">
    <property type="entry name" value="Rieske_2Fe-2S"/>
</dbReference>
<dbReference type="SUPFAM" id="SSF55961">
    <property type="entry name" value="Bet v1-like"/>
    <property type="match status" value="1"/>
</dbReference>
<dbReference type="OrthoDB" id="7456916at2"/>
<dbReference type="InterPro" id="IPR001663">
    <property type="entry name" value="Rng_hydr_dOase-A"/>
</dbReference>
<dbReference type="KEGG" id="nre:BES08_18570"/>
<evidence type="ECO:0000259" key="7">
    <source>
        <dbReference type="PROSITE" id="PS51296"/>
    </source>
</evidence>
<proteinExistence type="inferred from homology"/>
<reference evidence="9 10" key="1">
    <citation type="submission" date="2014-03" db="EMBL/GenBank/DDBJ databases">
        <title>Whole genome sequence of Novosphingobium resinovorum KF1.</title>
        <authorList>
            <person name="Gan H.M."/>
            <person name="Gan H.Y."/>
            <person name="Chew T.H."/>
            <person name="Savka M.A."/>
        </authorList>
    </citation>
    <scope>NUCLEOTIDE SEQUENCE [LARGE SCALE GENOMIC DNA]</scope>
    <source>
        <strain evidence="9 10">KF1</strain>
    </source>
</reference>
<gene>
    <name evidence="8" type="ORF">BES08_18570</name>
    <name evidence="9" type="ORF">BV97_01833</name>
</gene>
<name>A0A031K144_9SPHN</name>
<sequence length="425" mass="47652">MERITTGIIDDPASNRFLVPRRVFTDRATFEREYAAIFDTCWLYLGHASELPAPGSFVTRKVARRPILFTRDRDGEFHALFNACPHRGATVCRERSGKSPAFMCLYHGWTFGSDGHLKTLPGSSGYPEGFKTDPQKQMVHVPRMERVGDFFFISFARDGEDLATYLAGAGDYLKLVSEHSASGMQIVGGTQEYAIRGNWKLLSENSFDGYHAACNHSTYLEYLKSANGALSATPLAGDAFDLGNGHAVVEYSAPWGRPIASWVPLWGEEGKAEIDEVYAELVSRVGAPRADRIARKNRNMVIFPNLVVNDIMAITVRTYFPTAPDYMEINAWALAPREESEWRRKYRLYNFTEFLGPGGFATPDDVEAIEKCQQGYATAGDALYNDISKGMIRSDAPSFDDEAQMRCFWREWDRRVTAAKVMADA</sequence>
<reference evidence="8" key="2">
    <citation type="submission" date="2016-08" db="EMBL/GenBank/DDBJ databases">
        <authorList>
            <person name="Seilhamer J.J."/>
        </authorList>
    </citation>
    <scope>NUCLEOTIDE SEQUENCE [LARGE SCALE GENOMIC DNA]</scope>
    <source>
        <strain evidence="8">SA1</strain>
        <plasmid evidence="8">pSA1</plasmid>
    </source>
</reference>
<evidence type="ECO:0000256" key="2">
    <source>
        <dbReference type="ARBA" id="ARBA00022714"/>
    </source>
</evidence>
<keyword evidence="6" id="KW-0411">Iron-sulfur</keyword>
<dbReference type="Pfam" id="PF00355">
    <property type="entry name" value="Rieske"/>
    <property type="match status" value="1"/>
</dbReference>
<feature type="domain" description="Rieske" evidence="7">
    <location>
        <begin position="43"/>
        <end position="153"/>
    </location>
</feature>
<dbReference type="GO" id="GO:0051213">
    <property type="term" value="F:dioxygenase activity"/>
    <property type="evidence" value="ECO:0007669"/>
    <property type="project" value="UniProtKB-KW"/>
</dbReference>
<dbReference type="SUPFAM" id="SSF50022">
    <property type="entry name" value="ISP domain"/>
    <property type="match status" value="1"/>
</dbReference>
<evidence type="ECO:0000256" key="3">
    <source>
        <dbReference type="ARBA" id="ARBA00022723"/>
    </source>
</evidence>
<keyword evidence="3" id="KW-0479">Metal-binding</keyword>
<accession>A0A031K144</accession>
<keyword evidence="8" id="KW-0614">Plasmid</keyword>
<keyword evidence="5" id="KW-0408">Iron</keyword>
<evidence type="ECO:0000256" key="5">
    <source>
        <dbReference type="ARBA" id="ARBA00023004"/>
    </source>
</evidence>
<dbReference type="PROSITE" id="PS51296">
    <property type="entry name" value="RIESKE"/>
    <property type="match status" value="1"/>
</dbReference>
<dbReference type="PRINTS" id="PR00090">
    <property type="entry name" value="RNGDIOXGNASE"/>
</dbReference>
<geneLocation type="plasmid" evidence="8 11">
    <name>pSA1</name>
</geneLocation>
<reference evidence="11" key="3">
    <citation type="journal article" date="2017" name="J. Biotechnol.">
        <title>Complete genome sequence of Novosphingobium resinovorum SA1, a versatile xenobiotic-degrading bacterium capable of utilizing sulfanilic acid.</title>
        <authorList>
            <person name="Hegedus B."/>
            <person name="Kos P.B."/>
            <person name="Balint B."/>
            <person name="Maroti G."/>
            <person name="Gan H.M."/>
            <person name="Perei K."/>
            <person name="Rakhely G."/>
        </authorList>
    </citation>
    <scope>NUCLEOTIDE SEQUENCE [LARGE SCALE GENOMIC DNA]</scope>
    <source>
        <strain evidence="11">SA1</strain>
    </source>
</reference>
<dbReference type="PANTHER" id="PTHR43756:SF1">
    <property type="entry name" value="3-PHENYLPROPIONATE_CINNAMIC ACID DIOXYGENASE SUBUNIT ALPHA"/>
    <property type="match status" value="1"/>
</dbReference>
<comment type="similarity">
    <text evidence="1">Belongs to the bacterial ring-hydroxylating dioxygenase alpha subunit family.</text>
</comment>
<dbReference type="EMBL" id="CP017076">
    <property type="protein sequence ID" value="AOR78910.1"/>
    <property type="molecule type" value="Genomic_DNA"/>
</dbReference>
<dbReference type="GO" id="GO:0005506">
    <property type="term" value="F:iron ion binding"/>
    <property type="evidence" value="ECO:0007669"/>
    <property type="project" value="InterPro"/>
</dbReference>
<evidence type="ECO:0000256" key="1">
    <source>
        <dbReference type="ARBA" id="ARBA00008751"/>
    </source>
</evidence>
<dbReference type="eggNOG" id="COG4638">
    <property type="taxonomic scope" value="Bacteria"/>
</dbReference>
<dbReference type="Gene3D" id="2.102.10.10">
    <property type="entry name" value="Rieske [2Fe-2S] iron-sulphur domain"/>
    <property type="match status" value="1"/>
</dbReference>
<dbReference type="InterPro" id="IPR015879">
    <property type="entry name" value="Ring_hydroxy_dOase_asu_C_dom"/>
</dbReference>
<dbReference type="InterPro" id="IPR036922">
    <property type="entry name" value="Rieske_2Fe-2S_sf"/>
</dbReference>
<keyword evidence="4" id="KW-0560">Oxidoreductase</keyword>
<protein>
    <submittedName>
        <fullName evidence="9">Ring hydroxylating dioxygenase, alpha subunit</fullName>
    </submittedName>
    <submittedName>
        <fullName evidence="8">p-cumate dioxygenase</fullName>
    </submittedName>
</protein>
<evidence type="ECO:0000313" key="9">
    <source>
        <dbReference type="EMBL" id="EZP82909.1"/>
    </source>
</evidence>
<dbReference type="Proteomes" id="UP000094626">
    <property type="component" value="Plasmid pSA1"/>
</dbReference>
<keyword evidence="9" id="KW-0223">Dioxygenase</keyword>
<dbReference type="Proteomes" id="UP000024329">
    <property type="component" value="Unassembled WGS sequence"/>
</dbReference>
<evidence type="ECO:0000313" key="10">
    <source>
        <dbReference type="Proteomes" id="UP000024329"/>
    </source>
</evidence>
<organism evidence="9 10">
    <name type="scientific">Novosphingobium resinovorum</name>
    <dbReference type="NCBI Taxonomy" id="158500"/>
    <lineage>
        <taxon>Bacteria</taxon>
        <taxon>Pseudomonadati</taxon>
        <taxon>Pseudomonadota</taxon>
        <taxon>Alphaproteobacteria</taxon>
        <taxon>Sphingomonadales</taxon>
        <taxon>Sphingomonadaceae</taxon>
        <taxon>Novosphingobium</taxon>
    </lineage>
</organism>
<dbReference type="CDD" id="cd08879">
    <property type="entry name" value="RHO_alpha_C_AntDO-like"/>
    <property type="match status" value="1"/>
</dbReference>
<evidence type="ECO:0000313" key="8">
    <source>
        <dbReference type="EMBL" id="AOR78910.1"/>
    </source>
</evidence>
<dbReference type="PATRIC" id="fig|158500.4.peg.1878"/>
<dbReference type="EMBL" id="JFYZ01000005">
    <property type="protein sequence ID" value="EZP82909.1"/>
    <property type="molecule type" value="Genomic_DNA"/>
</dbReference>
<dbReference type="CDD" id="cd03469">
    <property type="entry name" value="Rieske_RO_Alpha_N"/>
    <property type="match status" value="1"/>
</dbReference>
<dbReference type="PANTHER" id="PTHR43756">
    <property type="entry name" value="CHOLINE MONOOXYGENASE, CHLOROPLASTIC"/>
    <property type="match status" value="1"/>
</dbReference>